<keyword evidence="2" id="KW-1185">Reference proteome</keyword>
<sequence length="204" mass="22444">MIPLLLIFAMRQRLSAFLLLTGSWLIAVACTGFSPRLLPTSSEVASETPLDFWQFTPAAEVQQLGPPRFKASHYRIMTLAIHDLQAALAAVPADGSPGPLVALPFPDGTRRAFRLRATQVMALELAARYPELRTYAGELPGHPENRVRLELTPAGLRASLVHEGHQLLIEPFRPGDTAHYLCFDTASLPADSKRNREEARPEGN</sequence>
<dbReference type="Proteomes" id="UP000194873">
    <property type="component" value="Unassembled WGS sequence"/>
</dbReference>
<dbReference type="EMBL" id="MTSE01000007">
    <property type="protein sequence ID" value="OUJ73125.1"/>
    <property type="molecule type" value="Genomic_DNA"/>
</dbReference>
<gene>
    <name evidence="1" type="ORF">BXP70_14925</name>
</gene>
<reference evidence="1 2" key="1">
    <citation type="submission" date="2017-01" db="EMBL/GenBank/DDBJ databases">
        <title>A new Hymenobacter.</title>
        <authorList>
            <person name="Liang Y."/>
            <person name="Feng F."/>
        </authorList>
    </citation>
    <scope>NUCLEOTIDE SEQUENCE [LARGE SCALE GENOMIC DNA]</scope>
    <source>
        <strain evidence="1">MIMBbqt21</strain>
    </source>
</reference>
<organism evidence="1 2">
    <name type="scientific">Hymenobacter crusticola</name>
    <dbReference type="NCBI Taxonomy" id="1770526"/>
    <lineage>
        <taxon>Bacteria</taxon>
        <taxon>Pseudomonadati</taxon>
        <taxon>Bacteroidota</taxon>
        <taxon>Cytophagia</taxon>
        <taxon>Cytophagales</taxon>
        <taxon>Hymenobacteraceae</taxon>
        <taxon>Hymenobacter</taxon>
    </lineage>
</organism>
<proteinExistence type="predicted"/>
<accession>A0A243WCJ7</accession>
<evidence type="ECO:0000313" key="2">
    <source>
        <dbReference type="Proteomes" id="UP000194873"/>
    </source>
</evidence>
<name>A0A243WCJ7_9BACT</name>
<dbReference type="AlphaFoldDB" id="A0A243WCJ7"/>
<comment type="caution">
    <text evidence="1">The sequence shown here is derived from an EMBL/GenBank/DDBJ whole genome shotgun (WGS) entry which is preliminary data.</text>
</comment>
<evidence type="ECO:0000313" key="1">
    <source>
        <dbReference type="EMBL" id="OUJ73125.1"/>
    </source>
</evidence>
<protein>
    <submittedName>
        <fullName evidence="1">Uncharacterized protein</fullName>
    </submittedName>
</protein>